<dbReference type="PANTHER" id="PTHR19876">
    <property type="entry name" value="COATOMER"/>
    <property type="match status" value="1"/>
</dbReference>
<evidence type="ECO:0000256" key="7">
    <source>
        <dbReference type="SAM" id="MobiDB-lite"/>
    </source>
</evidence>
<keyword evidence="3 6" id="KW-0853">WD repeat</keyword>
<evidence type="ECO:0000259" key="8">
    <source>
        <dbReference type="Pfam" id="PF04053"/>
    </source>
</evidence>
<evidence type="ECO:0000256" key="5">
    <source>
        <dbReference type="ARBA" id="ARBA00025536"/>
    </source>
</evidence>
<evidence type="ECO:0000256" key="2">
    <source>
        <dbReference type="ARBA" id="ARBA00011775"/>
    </source>
</evidence>
<evidence type="ECO:0000256" key="3">
    <source>
        <dbReference type="ARBA" id="ARBA00022574"/>
    </source>
</evidence>
<comment type="caution">
    <text evidence="9">The sequence shown here is derived from an EMBL/GenBank/DDBJ whole genome shotgun (WGS) entry which is preliminary data.</text>
</comment>
<dbReference type="GO" id="GO:0006886">
    <property type="term" value="P:intracellular protein transport"/>
    <property type="evidence" value="ECO:0007669"/>
    <property type="project" value="InterPro"/>
</dbReference>
<evidence type="ECO:0000313" key="10">
    <source>
        <dbReference type="Proteomes" id="UP000467841"/>
    </source>
</evidence>
<dbReference type="PANTHER" id="PTHR19876:SF1">
    <property type="entry name" value="COATOMER SUBUNIT ALPHA"/>
    <property type="match status" value="1"/>
</dbReference>
<dbReference type="GO" id="GO:0006891">
    <property type="term" value="P:intra-Golgi vesicle-mediated transport"/>
    <property type="evidence" value="ECO:0007669"/>
    <property type="project" value="TreeGrafter"/>
</dbReference>
<sequence>MPLIFSASDDQQVRVWEWNENSASQIRTLQGHADNVSSVLFHAQQNLLVSNSDHRGIRLWGVKKITDLAPPITVPRLPRYAVSFKTESRLLLEEHRVWSLAVHPEFSVIAGGLDSGMMVFRLVRERPVFAVGGDFLFFQKANSLFKYDFSTRQEPTVVLGPGSELRTLSYCPQSNALLSSSSDADGDGDQLYKLPSVNSERVQLPNGTTGLRSSAFLGTPGVFAVLHSTEGNMVAASVYDPQNSLLGSVRLYHGTHSIYSAESLESLLCINDSGAVKVNFATKEICAGIKFPRAKSAVWSGDMERVAFLSKHSICVSDKYLELMYIINDSHVKSAAWNEHGVLFYSTLTEISYRCRNDDTGTRPLHLPLYITKVSGGVIFCLNRNADVVLLDAKNDVGYEPVDHQNILGTGHVVEDDADGNEPIMGVLEPIMEELEHDADGYEAGGNEQGLEDVEDGNEQGLEEPVGLPIWDTSPNGSQ</sequence>
<dbReference type="Pfam" id="PF04053">
    <property type="entry name" value="B-prop_COPA_B_2nd"/>
    <property type="match status" value="1"/>
</dbReference>
<dbReference type="InterPro" id="IPR015943">
    <property type="entry name" value="WD40/YVTN_repeat-like_dom_sf"/>
</dbReference>
<comment type="subunit">
    <text evidence="2">Oligomeric complex that consists of at least the alpha, beta, beta', gamma, delta, epsilon and zeta subunits.</text>
</comment>
<feature type="repeat" description="WD" evidence="6">
    <location>
        <begin position="1"/>
        <end position="26"/>
    </location>
</feature>
<evidence type="ECO:0000256" key="1">
    <source>
        <dbReference type="ARBA" id="ARBA00004255"/>
    </source>
</evidence>
<dbReference type="SUPFAM" id="SSF69304">
    <property type="entry name" value="Tricorn protease N-terminal domain"/>
    <property type="match status" value="1"/>
</dbReference>
<reference evidence="9" key="1">
    <citation type="submission" date="2020-01" db="EMBL/GenBank/DDBJ databases">
        <authorList>
            <person name="Mishra B."/>
        </authorList>
    </citation>
    <scope>NUCLEOTIDE SEQUENCE [LARGE SCALE GENOMIC DNA]</scope>
</reference>
<dbReference type="GO" id="GO:0006888">
    <property type="term" value="P:endoplasmic reticulum to Golgi vesicle-mediated transport"/>
    <property type="evidence" value="ECO:0007669"/>
    <property type="project" value="TreeGrafter"/>
</dbReference>
<feature type="repeat" description="WD" evidence="6">
    <location>
        <begin position="29"/>
        <end position="63"/>
    </location>
</feature>
<keyword evidence="4" id="KW-0677">Repeat</keyword>
<dbReference type="AlphaFoldDB" id="A0A6D2I2X0"/>
<feature type="region of interest" description="Disordered" evidence="7">
    <location>
        <begin position="438"/>
        <end position="479"/>
    </location>
</feature>
<dbReference type="PROSITE" id="PS50082">
    <property type="entry name" value="WD_REPEATS_2"/>
    <property type="match status" value="2"/>
</dbReference>
<name>A0A6D2I2X0_9BRAS</name>
<comment type="function">
    <text evidence="5">The coatomer is a cytosolic protein complex that binds to dilysine motifs and reversibly associates with Golgi non-clathrin-coated vesicles, which further mediate biosynthetic protein transport from the ER, via the Golgi up to the trans Golgi network. Coatomer complex is required for budding from Golgi membranes, and is essential for the retrograde Golgi-to-ER transport of dilysine-tagged proteins.</text>
</comment>
<organism evidence="9 10">
    <name type="scientific">Microthlaspi erraticum</name>
    <dbReference type="NCBI Taxonomy" id="1685480"/>
    <lineage>
        <taxon>Eukaryota</taxon>
        <taxon>Viridiplantae</taxon>
        <taxon>Streptophyta</taxon>
        <taxon>Embryophyta</taxon>
        <taxon>Tracheophyta</taxon>
        <taxon>Spermatophyta</taxon>
        <taxon>Magnoliopsida</taxon>
        <taxon>eudicotyledons</taxon>
        <taxon>Gunneridae</taxon>
        <taxon>Pentapetalae</taxon>
        <taxon>rosids</taxon>
        <taxon>malvids</taxon>
        <taxon>Brassicales</taxon>
        <taxon>Brassicaceae</taxon>
        <taxon>Coluteocarpeae</taxon>
        <taxon>Microthlaspi</taxon>
    </lineage>
</organism>
<dbReference type="InterPro" id="IPR001680">
    <property type="entry name" value="WD40_rpt"/>
</dbReference>
<dbReference type="InterPro" id="IPR006692">
    <property type="entry name" value="Beta-prop_COPA/B_2nd"/>
</dbReference>
<dbReference type="GO" id="GO:0030126">
    <property type="term" value="C:COPI vesicle coat"/>
    <property type="evidence" value="ECO:0007669"/>
    <property type="project" value="TreeGrafter"/>
</dbReference>
<dbReference type="EMBL" id="CACVBM020000555">
    <property type="protein sequence ID" value="CAA7020554.1"/>
    <property type="molecule type" value="Genomic_DNA"/>
</dbReference>
<dbReference type="GO" id="GO:0000139">
    <property type="term" value="C:Golgi membrane"/>
    <property type="evidence" value="ECO:0007669"/>
    <property type="project" value="UniProtKB-SubCell"/>
</dbReference>
<proteinExistence type="predicted"/>
<dbReference type="InterPro" id="IPR036322">
    <property type="entry name" value="WD40_repeat_dom_sf"/>
</dbReference>
<keyword evidence="10" id="KW-1185">Reference proteome</keyword>
<gene>
    <name evidence="9" type="ORF">MERR_LOCUS7789</name>
</gene>
<evidence type="ECO:0000256" key="6">
    <source>
        <dbReference type="PROSITE-ProRule" id="PRU00221"/>
    </source>
</evidence>
<dbReference type="PROSITE" id="PS50294">
    <property type="entry name" value="WD_REPEATS_REGION"/>
    <property type="match status" value="1"/>
</dbReference>
<protein>
    <recommendedName>
        <fullName evidence="8">COPA/B second beta-propeller domain-containing protein</fullName>
    </recommendedName>
</protein>
<feature type="compositionally biased region" description="Acidic residues" evidence="7">
    <location>
        <begin position="450"/>
        <end position="462"/>
    </location>
</feature>
<dbReference type="Proteomes" id="UP000467841">
    <property type="component" value="Unassembled WGS sequence"/>
</dbReference>
<dbReference type="SUPFAM" id="SSF50978">
    <property type="entry name" value="WD40 repeat-like"/>
    <property type="match status" value="1"/>
</dbReference>
<dbReference type="SMART" id="SM00320">
    <property type="entry name" value="WD40"/>
    <property type="match status" value="2"/>
</dbReference>
<feature type="domain" description="COPA/B second beta-propeller" evidence="8">
    <location>
        <begin position="165"/>
        <end position="383"/>
    </location>
</feature>
<dbReference type="OrthoDB" id="10261470at2759"/>
<dbReference type="InterPro" id="IPR050844">
    <property type="entry name" value="Coatomer_complex_subunit"/>
</dbReference>
<evidence type="ECO:0000256" key="4">
    <source>
        <dbReference type="ARBA" id="ARBA00022737"/>
    </source>
</evidence>
<dbReference type="Gene3D" id="2.130.10.10">
    <property type="entry name" value="YVTN repeat-like/Quinoprotein amine dehydrogenase"/>
    <property type="match status" value="1"/>
</dbReference>
<comment type="subcellular location">
    <subcellularLocation>
        <location evidence="1">Golgi apparatus membrane</location>
        <topology evidence="1">Peripheral membrane protein</topology>
        <orientation evidence="1">Cytoplasmic side</orientation>
    </subcellularLocation>
</comment>
<dbReference type="Pfam" id="PF00400">
    <property type="entry name" value="WD40"/>
    <property type="match status" value="1"/>
</dbReference>
<dbReference type="GO" id="GO:0005198">
    <property type="term" value="F:structural molecule activity"/>
    <property type="evidence" value="ECO:0007669"/>
    <property type="project" value="InterPro"/>
</dbReference>
<evidence type="ECO:0000313" key="9">
    <source>
        <dbReference type="EMBL" id="CAA7020554.1"/>
    </source>
</evidence>
<accession>A0A6D2I2X0</accession>
<dbReference type="GO" id="GO:0006890">
    <property type="term" value="P:retrograde vesicle-mediated transport, Golgi to endoplasmic reticulum"/>
    <property type="evidence" value="ECO:0007669"/>
    <property type="project" value="TreeGrafter"/>
</dbReference>